<dbReference type="SUPFAM" id="SSF51126">
    <property type="entry name" value="Pectin lyase-like"/>
    <property type="match status" value="1"/>
</dbReference>
<dbReference type="InterPro" id="IPR012334">
    <property type="entry name" value="Pectin_lyas_fold"/>
</dbReference>
<evidence type="ECO:0000313" key="3">
    <source>
        <dbReference type="Proteomes" id="UP000016540"/>
    </source>
</evidence>
<dbReference type="HOGENOM" id="CLU_034925_0_0_6"/>
<dbReference type="EMBL" id="ASAD01000017">
    <property type="protein sequence ID" value="EON91292.1"/>
    <property type="molecule type" value="Genomic_DNA"/>
</dbReference>
<dbReference type="RefSeq" id="WP_012139095.1">
    <property type="nucleotide sequence ID" value="NZ_KE007327.1"/>
</dbReference>
<dbReference type="Proteomes" id="UP000016540">
    <property type="component" value="Unassembled WGS sequence"/>
</dbReference>
<dbReference type="Gene3D" id="2.160.20.10">
    <property type="entry name" value="Single-stranded right-handed beta-helix, Pectin lyase-like"/>
    <property type="match status" value="1"/>
</dbReference>
<comment type="caution">
    <text evidence="2">The sequence shown here is derived from an EMBL/GenBank/DDBJ whole genome shotgun (WGS) entry which is preliminary data.</text>
</comment>
<keyword evidence="3" id="KW-1185">Reference proteome</keyword>
<dbReference type="OrthoDB" id="237393at2"/>
<dbReference type="PANTHER" id="PTHR41339:SF1">
    <property type="entry name" value="SECRETED PROTEIN"/>
    <property type="match status" value="1"/>
</dbReference>
<proteinExistence type="predicted"/>
<feature type="region of interest" description="Disordered" evidence="1">
    <location>
        <begin position="340"/>
        <end position="359"/>
    </location>
</feature>
<evidence type="ECO:0000313" key="2">
    <source>
        <dbReference type="EMBL" id="EON91292.1"/>
    </source>
</evidence>
<dbReference type="PANTHER" id="PTHR41339">
    <property type="entry name" value="LIPL48"/>
    <property type="match status" value="1"/>
</dbReference>
<reference evidence="2 3" key="1">
    <citation type="journal article" date="2013" name="Genome Announc.">
        <title>Draft Genome Sequence of the Moderately Halophilic Bacterium Marinobacter lipolyticus Strain SM19.</title>
        <authorList>
            <person name="Papke R.T."/>
            <person name="de la Haba R.R."/>
            <person name="Infante-Dominguez C."/>
            <person name="Perez D."/>
            <person name="Sanchez-Porro C."/>
            <person name="Lapierre P."/>
            <person name="Ventosa A."/>
        </authorList>
    </citation>
    <scope>NUCLEOTIDE SEQUENCE [LARGE SCALE GENOMIC DNA]</scope>
    <source>
        <strain evidence="2 3">SM19</strain>
    </source>
</reference>
<accession>R8AYE6</accession>
<protein>
    <recommendedName>
        <fullName evidence="4">Right handed beta helix domain-containing protein</fullName>
    </recommendedName>
</protein>
<dbReference type="InterPro" id="IPR011050">
    <property type="entry name" value="Pectin_lyase_fold/virulence"/>
</dbReference>
<dbReference type="PATRIC" id="fig|1318628.3.peg.2951"/>
<dbReference type="AlphaFoldDB" id="R8AYE6"/>
<dbReference type="STRING" id="1318628.MARLIPOL_14765"/>
<sequence>MSDQSSLLVEKLWQLKRRIDKGECPDIAFVHLNNLLREPGYRSDVLRRVESSGTERLKRLAEDIRALDSGAPLMATPAVQTSATRPPESEQKPQSWLRRNLIWMTPVTVAAAIAAVGFTAFEPQTIRVHEDIVVDTVWESGKTYVLEKSIFVEGADLTLESGVTVKGNNGSALIVTRGSKLFSRGRPDSPVVFTSNQPEGQRARGDWGGIVVLGKAPVNQPDAAIEGISGNDSRGSFGGNDSRYSCGVIEYTRIEFAGFEVYKNNELNGLTLGGCGSDTIVRNVQVHRALDDGIEMFGGSVDLKNIVVSGAADDSIDWDWGWTGRVQFLIVQQHADVGDNAFEGDNNGNDHQAQPRSEPSFYNVTLVGTGQTAKKHRGMVLREGSGGHFHNMIIDSYGIETIDLRDEVASLIAEGVLTFSNNLIANSGKLGKSSDESGQDNDDFGFNEGQWLMAANQDNLRRLDSAMHVTARDPVNPDFQTRVQMRQMKATQPPKSEFFDESANYAGALNPRLQSSWLAGWTAYPER</sequence>
<evidence type="ECO:0008006" key="4">
    <source>
        <dbReference type="Google" id="ProtNLM"/>
    </source>
</evidence>
<organism evidence="2 3">
    <name type="scientific">Marinobacter lipolyticus SM19</name>
    <dbReference type="NCBI Taxonomy" id="1318628"/>
    <lineage>
        <taxon>Bacteria</taxon>
        <taxon>Pseudomonadati</taxon>
        <taxon>Pseudomonadota</taxon>
        <taxon>Gammaproteobacteria</taxon>
        <taxon>Pseudomonadales</taxon>
        <taxon>Marinobacteraceae</taxon>
        <taxon>Marinobacter</taxon>
    </lineage>
</organism>
<evidence type="ECO:0000256" key="1">
    <source>
        <dbReference type="SAM" id="MobiDB-lite"/>
    </source>
</evidence>
<feature type="compositionally biased region" description="Polar residues" evidence="1">
    <location>
        <begin position="346"/>
        <end position="359"/>
    </location>
</feature>
<gene>
    <name evidence="2" type="ORF">MARLIPOL_14765</name>
</gene>
<name>R8AYE6_9GAMM</name>
<dbReference type="eggNOG" id="COG3291">
    <property type="taxonomic scope" value="Bacteria"/>
</dbReference>